<gene>
    <name evidence="1" type="ORF">UY72_C0029G0007</name>
</gene>
<dbReference type="AlphaFoldDB" id="A0A0G2ABY3"/>
<comment type="caution">
    <text evidence="1">The sequence shown here is derived from an EMBL/GenBank/DDBJ whole genome shotgun (WGS) entry which is preliminary data.</text>
</comment>
<organism evidence="1 2">
    <name type="scientific">Candidatus Uhrbacteria bacterium GW2011_GWD2_52_7</name>
    <dbReference type="NCBI Taxonomy" id="1618989"/>
    <lineage>
        <taxon>Bacteria</taxon>
        <taxon>Candidatus Uhriibacteriota</taxon>
    </lineage>
</organism>
<proteinExistence type="predicted"/>
<evidence type="ECO:0000313" key="2">
    <source>
        <dbReference type="Proteomes" id="UP000034846"/>
    </source>
</evidence>
<evidence type="ECO:0000313" key="1">
    <source>
        <dbReference type="EMBL" id="KKW29914.1"/>
    </source>
</evidence>
<name>A0A0G2ABY3_9BACT</name>
<accession>A0A0G2ABY3</accession>
<sequence>MQNNQAILAAFILEQQMREPELRRLQNCVANGAARGYVAIVDTSWSSLASLDDDVEARTPHFGVIPVSDLAHSNWHVGNNKPFVLAPEDNPVLGPNESEVIAPWVKFRVTLETSVLCMRDGERILVEWGQESCSEDGNFHICAFRTEEAAQNWVSSKVSQLMS</sequence>
<dbReference type="EMBL" id="LCRD01000029">
    <property type="protein sequence ID" value="KKW29914.1"/>
    <property type="molecule type" value="Genomic_DNA"/>
</dbReference>
<dbReference type="Proteomes" id="UP000034846">
    <property type="component" value="Unassembled WGS sequence"/>
</dbReference>
<reference evidence="1 2" key="1">
    <citation type="journal article" date="2015" name="Nature">
        <title>rRNA introns, odd ribosomes, and small enigmatic genomes across a large radiation of phyla.</title>
        <authorList>
            <person name="Brown C.T."/>
            <person name="Hug L.A."/>
            <person name="Thomas B.C."/>
            <person name="Sharon I."/>
            <person name="Castelle C.J."/>
            <person name="Singh A."/>
            <person name="Wilkins M.J."/>
            <person name="Williams K.H."/>
            <person name="Banfield J.F."/>
        </authorList>
    </citation>
    <scope>NUCLEOTIDE SEQUENCE [LARGE SCALE GENOMIC DNA]</scope>
</reference>
<protein>
    <submittedName>
        <fullName evidence="1">Uncharacterized protein</fullName>
    </submittedName>
</protein>